<keyword evidence="7" id="KW-0418">Kinase</keyword>
<dbReference type="CDD" id="cd00006">
    <property type="entry name" value="PTS_IIA_man"/>
    <property type="match status" value="1"/>
</dbReference>
<dbReference type="PANTHER" id="PTHR33799">
    <property type="entry name" value="PTS PERMEASE-RELATED-RELATED"/>
    <property type="match status" value="1"/>
</dbReference>
<dbReference type="Pfam" id="PF03610">
    <property type="entry name" value="EIIA-man"/>
    <property type="match status" value="1"/>
</dbReference>
<evidence type="ECO:0000256" key="5">
    <source>
        <dbReference type="ARBA" id="ARBA00022679"/>
    </source>
</evidence>
<dbReference type="SUPFAM" id="SSF53062">
    <property type="entry name" value="PTS system fructose IIA component-like"/>
    <property type="match status" value="1"/>
</dbReference>
<keyword evidence="5" id="KW-0808">Transferase</keyword>
<feature type="domain" description="PTS EIIA type-4" evidence="8">
    <location>
        <begin position="5"/>
        <end position="127"/>
    </location>
</feature>
<comment type="subcellular location">
    <subcellularLocation>
        <location evidence="1">Cytoplasm</location>
    </subcellularLocation>
</comment>
<keyword evidence="3" id="KW-0963">Cytoplasm</keyword>
<dbReference type="InterPro" id="IPR051471">
    <property type="entry name" value="Bacterial_PTS_sugar_comp"/>
</dbReference>
<dbReference type="InterPro" id="IPR033887">
    <property type="entry name" value="PTS_IIA_man"/>
</dbReference>
<evidence type="ECO:0000256" key="4">
    <source>
        <dbReference type="ARBA" id="ARBA00022597"/>
    </source>
</evidence>
<dbReference type="PANTHER" id="PTHR33799:SF1">
    <property type="entry name" value="PTS SYSTEM MANNOSE-SPECIFIC EIIAB COMPONENT-RELATED"/>
    <property type="match status" value="1"/>
</dbReference>
<evidence type="ECO:0000256" key="6">
    <source>
        <dbReference type="ARBA" id="ARBA00022683"/>
    </source>
</evidence>
<accession>A0A410QG56</accession>
<evidence type="ECO:0000256" key="3">
    <source>
        <dbReference type="ARBA" id="ARBA00022490"/>
    </source>
</evidence>
<evidence type="ECO:0000313" key="9">
    <source>
        <dbReference type="EMBL" id="QAT63053.1"/>
    </source>
</evidence>
<evidence type="ECO:0000256" key="7">
    <source>
        <dbReference type="ARBA" id="ARBA00022777"/>
    </source>
</evidence>
<keyword evidence="6" id="KW-0598">Phosphotransferase system</keyword>
<dbReference type="Gene3D" id="3.40.50.510">
    <property type="entry name" value="Phosphotransferase system, mannose-type IIA component"/>
    <property type="match status" value="1"/>
</dbReference>
<proteinExistence type="predicted"/>
<reference evidence="10" key="1">
    <citation type="submission" date="2019-01" db="EMBL/GenBank/DDBJ databases">
        <title>Draft genomes of a novel of Sporanaerobacter strains.</title>
        <authorList>
            <person name="Ma S."/>
        </authorList>
    </citation>
    <scope>NUCLEOTIDE SEQUENCE [LARGE SCALE GENOMIC DNA]</scope>
    <source>
        <strain evidence="10">NJN-17</strain>
    </source>
</reference>
<dbReference type="AlphaFoldDB" id="A0A410QG56"/>
<gene>
    <name evidence="9" type="ORF">EQM13_16505</name>
</gene>
<dbReference type="GO" id="GO:0005737">
    <property type="term" value="C:cytoplasm"/>
    <property type="evidence" value="ECO:0007669"/>
    <property type="project" value="UniProtKB-SubCell"/>
</dbReference>
<dbReference type="OrthoDB" id="9799827at2"/>
<dbReference type="InterPro" id="IPR036662">
    <property type="entry name" value="PTS_EIIA_man-typ_sf"/>
</dbReference>
<dbReference type="Proteomes" id="UP000287969">
    <property type="component" value="Chromosome"/>
</dbReference>
<keyword evidence="10" id="KW-1185">Reference proteome</keyword>
<dbReference type="GO" id="GO:0016301">
    <property type="term" value="F:kinase activity"/>
    <property type="evidence" value="ECO:0007669"/>
    <property type="project" value="UniProtKB-KW"/>
</dbReference>
<evidence type="ECO:0000313" key="10">
    <source>
        <dbReference type="Proteomes" id="UP000287969"/>
    </source>
</evidence>
<dbReference type="KEGG" id="spoa:EQM13_16505"/>
<organism evidence="9 10">
    <name type="scientific">Acidilutibacter cellobiosedens</name>
    <dbReference type="NCBI Taxonomy" id="2507161"/>
    <lineage>
        <taxon>Bacteria</taxon>
        <taxon>Bacillati</taxon>
        <taxon>Bacillota</taxon>
        <taxon>Tissierellia</taxon>
        <taxon>Tissierellales</taxon>
        <taxon>Acidilutibacteraceae</taxon>
        <taxon>Acidilutibacter</taxon>
    </lineage>
</organism>
<keyword evidence="4 9" id="KW-0762">Sugar transport</keyword>
<name>A0A410QG56_9FIRM</name>
<evidence type="ECO:0000256" key="2">
    <source>
        <dbReference type="ARBA" id="ARBA00022448"/>
    </source>
</evidence>
<dbReference type="RefSeq" id="WP_128753278.1">
    <property type="nucleotide sequence ID" value="NZ_CP035282.1"/>
</dbReference>
<sequence>MNKEMVGIILISHGYFAREALKSAEMIVGRQEKIKAISVVPGMDLNETVNKLKQAVNEVKENAGAIIMTDIIGGTPSNASSILTASLNNILVISGFNMPMLLEILTSRNKNIAEISENICNVGKQGIVDITNKIKSSLK</sequence>
<dbReference type="GO" id="GO:0016020">
    <property type="term" value="C:membrane"/>
    <property type="evidence" value="ECO:0007669"/>
    <property type="project" value="InterPro"/>
</dbReference>
<evidence type="ECO:0000259" key="8">
    <source>
        <dbReference type="PROSITE" id="PS51096"/>
    </source>
</evidence>
<dbReference type="InterPro" id="IPR004701">
    <property type="entry name" value="PTS_EIIA_man-typ"/>
</dbReference>
<dbReference type="EMBL" id="CP035282">
    <property type="protein sequence ID" value="QAT63053.1"/>
    <property type="molecule type" value="Genomic_DNA"/>
</dbReference>
<evidence type="ECO:0000256" key="1">
    <source>
        <dbReference type="ARBA" id="ARBA00004496"/>
    </source>
</evidence>
<dbReference type="PROSITE" id="PS51096">
    <property type="entry name" value="PTS_EIIA_TYPE_4"/>
    <property type="match status" value="1"/>
</dbReference>
<keyword evidence="2" id="KW-0813">Transport</keyword>
<dbReference type="GO" id="GO:0009401">
    <property type="term" value="P:phosphoenolpyruvate-dependent sugar phosphotransferase system"/>
    <property type="evidence" value="ECO:0007669"/>
    <property type="project" value="UniProtKB-KW"/>
</dbReference>
<protein>
    <submittedName>
        <fullName evidence="9">PTS sugar transporter subunit IIA</fullName>
    </submittedName>
</protein>